<keyword evidence="3" id="KW-1185">Reference proteome</keyword>
<reference evidence="2 3" key="1">
    <citation type="submission" date="2019-02" db="EMBL/GenBank/DDBJ databases">
        <title>Deep-cultivation of Planctomycetes and their phenomic and genomic characterization uncovers novel biology.</title>
        <authorList>
            <person name="Wiegand S."/>
            <person name="Jogler M."/>
            <person name="Boedeker C."/>
            <person name="Pinto D."/>
            <person name="Vollmers J."/>
            <person name="Rivas-Marin E."/>
            <person name="Kohn T."/>
            <person name="Peeters S.H."/>
            <person name="Heuer A."/>
            <person name="Rast P."/>
            <person name="Oberbeckmann S."/>
            <person name="Bunk B."/>
            <person name="Jeske O."/>
            <person name="Meyerdierks A."/>
            <person name="Storesund J.E."/>
            <person name="Kallscheuer N."/>
            <person name="Luecker S."/>
            <person name="Lage O.M."/>
            <person name="Pohl T."/>
            <person name="Merkel B.J."/>
            <person name="Hornburger P."/>
            <person name="Mueller R.-W."/>
            <person name="Bruemmer F."/>
            <person name="Labrenz M."/>
            <person name="Spormann A.M."/>
            <person name="Op den Camp H."/>
            <person name="Overmann J."/>
            <person name="Amann R."/>
            <person name="Jetten M.S.M."/>
            <person name="Mascher T."/>
            <person name="Medema M.H."/>
            <person name="Devos D.P."/>
            <person name="Kaster A.-K."/>
            <person name="Ovreas L."/>
            <person name="Rohde M."/>
            <person name="Galperin M.Y."/>
            <person name="Jogler C."/>
        </authorList>
    </citation>
    <scope>NUCLEOTIDE SEQUENCE [LARGE SCALE GENOMIC DNA]</scope>
    <source>
        <strain evidence="2 3">Spa11</strain>
    </source>
</reference>
<keyword evidence="1" id="KW-0812">Transmembrane</keyword>
<protein>
    <submittedName>
        <fullName evidence="2">Uncharacterized protein</fullName>
    </submittedName>
</protein>
<keyword evidence="1" id="KW-1133">Transmembrane helix</keyword>
<dbReference type="EMBL" id="CP036349">
    <property type="protein sequence ID" value="QDV74398.1"/>
    <property type="molecule type" value="Genomic_DNA"/>
</dbReference>
<evidence type="ECO:0000256" key="1">
    <source>
        <dbReference type="SAM" id="Phobius"/>
    </source>
</evidence>
<gene>
    <name evidence="2" type="ORF">Spa11_26010</name>
</gene>
<evidence type="ECO:0000313" key="3">
    <source>
        <dbReference type="Proteomes" id="UP000316426"/>
    </source>
</evidence>
<dbReference type="AlphaFoldDB" id="A0A518K9C5"/>
<accession>A0A518K9C5</accession>
<dbReference type="Proteomes" id="UP000316426">
    <property type="component" value="Chromosome"/>
</dbReference>
<name>A0A518K9C5_9BACT</name>
<proteinExistence type="predicted"/>
<feature type="transmembrane region" description="Helical" evidence="1">
    <location>
        <begin position="44"/>
        <end position="69"/>
    </location>
</feature>
<evidence type="ECO:0000313" key="2">
    <source>
        <dbReference type="EMBL" id="QDV74398.1"/>
    </source>
</evidence>
<sequence>MATFCAFVASCHIAVFFAVSKMLMDGWAEIELDGVHAPFYVGSFAGGFLGLGLGLSLSSVLAGLVHYLAEYRIAKLLTEHYKSHDSVAP</sequence>
<organism evidence="2 3">
    <name type="scientific">Botrimarina mediterranea</name>
    <dbReference type="NCBI Taxonomy" id="2528022"/>
    <lineage>
        <taxon>Bacteria</taxon>
        <taxon>Pseudomonadati</taxon>
        <taxon>Planctomycetota</taxon>
        <taxon>Planctomycetia</taxon>
        <taxon>Pirellulales</taxon>
        <taxon>Lacipirellulaceae</taxon>
        <taxon>Botrimarina</taxon>
    </lineage>
</organism>
<dbReference type="KEGG" id="bmei:Spa11_26010"/>
<dbReference type="RefSeq" id="WP_145112769.1">
    <property type="nucleotide sequence ID" value="NZ_CP036349.1"/>
</dbReference>
<keyword evidence="1" id="KW-0472">Membrane</keyword>